<dbReference type="InterPro" id="IPR050951">
    <property type="entry name" value="Retrovirus_Pol_polyprotein"/>
</dbReference>
<sequence length="1660" mass="187049">MSRGDHRKPVHSSRRSSQEASFQRRLLRMCCTVVRTLPTSRNTSRKLGIPLLKPGPAFKKKKKKERPVPLEIQDILSETRWAPWYTAPETTPTEQLSLSAQNMTLDNVTNASTGATGSGVTQQTVQQTVQQPVQIIHHIPMPQFDQKDPDLWLRMVEARLDGYGIPENLYYKRVRIDMPKAIAQRLPALLAPAAANDNWTYFKEKVIQAFGRTRQDEIAELLDKVTLDGRTPVEVMDYMIKLAGTEIGPSVVASRFLKLFAKDIVTGVKLMRLDLKAKDEKGLRELADAVQYAFSNSSTPTKVGAVSAVSGDTRKPASDLEVKIDKILNRLTNLESRVNNMSQGKQASGSRGGNNQNYNQSYYQNNNSNGQNRGQNRGRPRGQSQNRQQNSGNSNRSRSQSNSGQEQSSDKPGLCSFHKRLNLPKGKLGFGEFMAAAFPDIKPTRRLFVLEKNTRWKFLVDTGSIVSSVPATAEETKREPINYLYAANGTAIRVFGEKLMAFNLGLRREYEGLVYVTDIESPIIGADFLIQHKLTVDLYNKRLTDSETGLRVDGTIKMVPTPQISTLDASSKVTALLNKFPGITVSTTIRKSKIKHNTKHILDTPARPVRCRARRLSPEKLKIAKLAFKKMMEDGECRPSKSSWASPLHPIQKQDSWRMTGDYRALNAITKHDRYPVPNLLDFNTLLAGKKVFSKIDIVRAYHQIPMREEDIEKTAVITPFGLFEFPCMSFGLKTAPATYQRFMDELLRDLPFAYAYLDDICVASETEEENYKNVEAVLQRIHDAGLTITVAKCAFFQEEIDFLGYTVSKDGIRPRAEKVKAMLEFPLPENVSQLRRYLGMMNFYRRCIPQAAAAQALLFDMTKGSKKKDKTPLNWKDSEKEAFHLCKEKLAQAAILAHPDESLDITLATDASDFAIGASLFQIRNGIREPLAFFSRRLTDTEKRYSTYDRELLAIYAAIKYFRHSVEARKFVIETDHKPLTHAFAQSADHASPRQIRHLDYISQFSTDLRYVKGETNEAADALSRVEAVSGPSTLPWEQIAQDQLKDKELRELMMNAKTSLKFRSCPIPSTDTLICCDISTQYTRPYLPAKYRRMAFDSVHNLSHAGAKSTVQQMCKKYVWPNMKSECNQWAKACHGCQISKVSRKTKSALGIFKPTQRFKHVHVDIVGPMPYARGKRYLMTMIDRATRWPEAIPMNDITAESVTSILYREWIARYGVPENITTDQGRQFESKLFYCLAKVLGANKYTTTAYHPQSNGKVERWHRALKASIMAAEVTNWVDALPTILLGLRATVQTDSGYSASQLAFGEDMRLPGDFFTRVENYEAEEIILNIRKTANNFLLQPARHGDPPIYVQKALKTCSHVYLQVDTPRTGFEPPYTGPYKVLARDEKTVTIKCHEITRKVSIDRCKACFVLSKELDKIEYQPIENGFTPLEYAAEISPAENQHLPDEQKGNAPEASKKTVTVQAPTDVDNCNSSTTEGPQRREQPKRSCKNPEWREHNRQQAEKRIREKHVKTHRMQKPGAQQNVHNTPSEPGTSGEQVNIPGKKLTTAPSKSSTKKIVKSPTAAQDAITENRYTAAAAAAKRLAFNGDCCACAAPSSALYLPVGRYRMCARRCSSASLVTSVPKTKPLKYELRSYIIYGGTLPWPVEPPESATL</sequence>
<dbReference type="InterPro" id="IPR041577">
    <property type="entry name" value="RT_RNaseH_2"/>
</dbReference>
<feature type="region of interest" description="Disordered" evidence="10">
    <location>
        <begin position="341"/>
        <end position="418"/>
    </location>
</feature>
<dbReference type="Gene3D" id="3.10.10.10">
    <property type="entry name" value="HIV Type 1 Reverse Transcriptase, subunit A, domain 1"/>
    <property type="match status" value="1"/>
</dbReference>
<dbReference type="Gene3D" id="3.30.70.270">
    <property type="match status" value="2"/>
</dbReference>
<dbReference type="GO" id="GO:0042575">
    <property type="term" value="C:DNA polymerase complex"/>
    <property type="evidence" value="ECO:0007669"/>
    <property type="project" value="UniProtKB-ARBA"/>
</dbReference>
<keyword evidence="2" id="KW-0645">Protease</keyword>
<dbReference type="Gene3D" id="3.30.420.10">
    <property type="entry name" value="Ribonuclease H-like superfamily/Ribonuclease H"/>
    <property type="match status" value="1"/>
</dbReference>
<keyword evidence="6" id="KW-0255">Endonuclease</keyword>
<keyword evidence="3" id="KW-0808">Transferase</keyword>
<evidence type="ECO:0000313" key="13">
    <source>
        <dbReference type="EMBL" id="KAK7590992.1"/>
    </source>
</evidence>
<feature type="region of interest" description="Disordered" evidence="10">
    <location>
        <begin position="45"/>
        <end position="66"/>
    </location>
</feature>
<dbReference type="SUPFAM" id="SSF56672">
    <property type="entry name" value="DNA/RNA polymerases"/>
    <property type="match status" value="1"/>
</dbReference>
<dbReference type="InterPro" id="IPR001584">
    <property type="entry name" value="Integrase_cat-core"/>
</dbReference>
<evidence type="ECO:0000256" key="7">
    <source>
        <dbReference type="ARBA" id="ARBA00022801"/>
    </source>
</evidence>
<dbReference type="Pfam" id="PF00078">
    <property type="entry name" value="RVT_1"/>
    <property type="match status" value="1"/>
</dbReference>
<organism evidence="13 14">
    <name type="scientific">Parthenolecanium corni</name>
    <dbReference type="NCBI Taxonomy" id="536013"/>
    <lineage>
        <taxon>Eukaryota</taxon>
        <taxon>Metazoa</taxon>
        <taxon>Ecdysozoa</taxon>
        <taxon>Arthropoda</taxon>
        <taxon>Hexapoda</taxon>
        <taxon>Insecta</taxon>
        <taxon>Pterygota</taxon>
        <taxon>Neoptera</taxon>
        <taxon>Paraneoptera</taxon>
        <taxon>Hemiptera</taxon>
        <taxon>Sternorrhyncha</taxon>
        <taxon>Coccoidea</taxon>
        <taxon>Coccidae</taxon>
        <taxon>Parthenolecanium</taxon>
    </lineage>
</organism>
<dbReference type="InterPro" id="IPR043128">
    <property type="entry name" value="Rev_trsase/Diguanyl_cyclase"/>
</dbReference>
<keyword evidence="7" id="KW-0378">Hydrolase</keyword>
<dbReference type="FunFam" id="3.30.420.10:FF:000032">
    <property type="entry name" value="Retrovirus-related Pol polyprotein from transposon 297-like Protein"/>
    <property type="match status" value="1"/>
</dbReference>
<dbReference type="InterPro" id="IPR036397">
    <property type="entry name" value="RNaseH_sf"/>
</dbReference>
<dbReference type="CDD" id="cd01647">
    <property type="entry name" value="RT_LTR"/>
    <property type="match status" value="1"/>
</dbReference>
<dbReference type="GO" id="GO:0006508">
    <property type="term" value="P:proteolysis"/>
    <property type="evidence" value="ECO:0007669"/>
    <property type="project" value="UniProtKB-KW"/>
</dbReference>
<feature type="region of interest" description="Disordered" evidence="10">
    <location>
        <begin position="1446"/>
        <end position="1570"/>
    </location>
</feature>
<dbReference type="InterPro" id="IPR000477">
    <property type="entry name" value="RT_dom"/>
</dbReference>
<keyword evidence="14" id="KW-1185">Reference proteome</keyword>
<dbReference type="SUPFAM" id="SSF53098">
    <property type="entry name" value="Ribonuclease H-like"/>
    <property type="match status" value="1"/>
</dbReference>
<evidence type="ECO:0000256" key="3">
    <source>
        <dbReference type="ARBA" id="ARBA00022679"/>
    </source>
</evidence>
<name>A0AAN9TGH6_9HEMI</name>
<dbReference type="InterPro" id="IPR043502">
    <property type="entry name" value="DNA/RNA_pol_sf"/>
</dbReference>
<dbReference type="GO" id="GO:0015074">
    <property type="term" value="P:DNA integration"/>
    <property type="evidence" value="ECO:0007669"/>
    <property type="project" value="InterPro"/>
</dbReference>
<dbReference type="GO" id="GO:0003676">
    <property type="term" value="F:nucleic acid binding"/>
    <property type="evidence" value="ECO:0007669"/>
    <property type="project" value="InterPro"/>
</dbReference>
<evidence type="ECO:0000256" key="8">
    <source>
        <dbReference type="ARBA" id="ARBA00022918"/>
    </source>
</evidence>
<evidence type="ECO:0000259" key="11">
    <source>
        <dbReference type="PROSITE" id="PS50878"/>
    </source>
</evidence>
<dbReference type="Pfam" id="PF17921">
    <property type="entry name" value="Integrase_H2C2"/>
    <property type="match status" value="1"/>
</dbReference>
<reference evidence="13 14" key="1">
    <citation type="submission" date="2024-03" db="EMBL/GenBank/DDBJ databases">
        <title>Adaptation during the transition from Ophiocordyceps entomopathogen to insect associate is accompanied by gene loss and intensified selection.</title>
        <authorList>
            <person name="Ward C.M."/>
            <person name="Onetto C.A."/>
            <person name="Borneman A.R."/>
        </authorList>
    </citation>
    <scope>NUCLEOTIDE SEQUENCE [LARGE SCALE GENOMIC DNA]</scope>
    <source>
        <strain evidence="13">AWRI1</strain>
        <tissue evidence="13">Single Adult Female</tissue>
    </source>
</reference>
<dbReference type="FunFam" id="3.10.10.10:FF:000007">
    <property type="entry name" value="Retrovirus-related Pol polyprotein from transposon 17.6-like Protein"/>
    <property type="match status" value="1"/>
</dbReference>
<dbReference type="Pfam" id="PF00665">
    <property type="entry name" value="rve"/>
    <property type="match status" value="1"/>
</dbReference>
<dbReference type="Pfam" id="PF17919">
    <property type="entry name" value="RT_RNaseH_2"/>
    <property type="match status" value="1"/>
</dbReference>
<feature type="compositionally biased region" description="Basic and acidic residues" evidence="10">
    <location>
        <begin position="1484"/>
        <end position="1511"/>
    </location>
</feature>
<dbReference type="FunFam" id="3.30.70.270:FF:000020">
    <property type="entry name" value="Transposon Tf2-6 polyprotein-like Protein"/>
    <property type="match status" value="1"/>
</dbReference>
<evidence type="ECO:0000256" key="1">
    <source>
        <dbReference type="ARBA" id="ARBA00012493"/>
    </source>
</evidence>
<keyword evidence="8" id="KW-0695">RNA-directed DNA polymerase</keyword>
<dbReference type="GO" id="GO:0003964">
    <property type="term" value="F:RNA-directed DNA polymerase activity"/>
    <property type="evidence" value="ECO:0007669"/>
    <property type="project" value="UniProtKB-KW"/>
</dbReference>
<feature type="compositionally biased region" description="Basic residues" evidence="10">
    <location>
        <begin position="1512"/>
        <end position="1522"/>
    </location>
</feature>
<gene>
    <name evidence="13" type="ORF">V9T40_002605</name>
</gene>
<dbReference type="InterPro" id="IPR041588">
    <property type="entry name" value="Integrase_H2C2"/>
</dbReference>
<evidence type="ECO:0000256" key="6">
    <source>
        <dbReference type="ARBA" id="ARBA00022759"/>
    </source>
</evidence>
<dbReference type="EMBL" id="JBBCAQ010000022">
    <property type="protein sequence ID" value="KAK7590992.1"/>
    <property type="molecule type" value="Genomic_DNA"/>
</dbReference>
<accession>A0AAN9TGH6</accession>
<dbReference type="GO" id="GO:0004519">
    <property type="term" value="F:endonuclease activity"/>
    <property type="evidence" value="ECO:0007669"/>
    <property type="project" value="UniProtKB-KW"/>
</dbReference>
<dbReference type="Proteomes" id="UP001367676">
    <property type="component" value="Unassembled WGS sequence"/>
</dbReference>
<evidence type="ECO:0000256" key="9">
    <source>
        <dbReference type="ARBA" id="ARBA00023268"/>
    </source>
</evidence>
<evidence type="ECO:0000256" key="5">
    <source>
        <dbReference type="ARBA" id="ARBA00022722"/>
    </source>
</evidence>
<dbReference type="PROSITE" id="PS50878">
    <property type="entry name" value="RT_POL"/>
    <property type="match status" value="1"/>
</dbReference>
<evidence type="ECO:0000313" key="14">
    <source>
        <dbReference type="Proteomes" id="UP001367676"/>
    </source>
</evidence>
<dbReference type="PANTHER" id="PTHR37984">
    <property type="entry name" value="PROTEIN CBG26694"/>
    <property type="match status" value="1"/>
</dbReference>
<feature type="region of interest" description="Disordered" evidence="10">
    <location>
        <begin position="1"/>
        <end position="21"/>
    </location>
</feature>
<dbReference type="GO" id="GO:0008233">
    <property type="term" value="F:peptidase activity"/>
    <property type="evidence" value="ECO:0007669"/>
    <property type="project" value="UniProtKB-KW"/>
</dbReference>
<dbReference type="Gene3D" id="1.10.340.70">
    <property type="match status" value="1"/>
</dbReference>
<feature type="compositionally biased region" description="Low complexity" evidence="10">
    <location>
        <begin position="353"/>
        <end position="407"/>
    </location>
</feature>
<evidence type="ECO:0000256" key="2">
    <source>
        <dbReference type="ARBA" id="ARBA00022670"/>
    </source>
</evidence>
<feature type="domain" description="Integrase catalytic" evidence="12">
    <location>
        <begin position="1153"/>
        <end position="1323"/>
    </location>
</feature>
<feature type="domain" description="Reverse transcriptase" evidence="11">
    <location>
        <begin position="632"/>
        <end position="808"/>
    </location>
</feature>
<evidence type="ECO:0000256" key="4">
    <source>
        <dbReference type="ARBA" id="ARBA00022695"/>
    </source>
</evidence>
<dbReference type="InterPro" id="IPR012337">
    <property type="entry name" value="RNaseH-like_sf"/>
</dbReference>
<keyword evidence="9" id="KW-0511">Multifunctional enzyme</keyword>
<keyword evidence="5" id="KW-0540">Nuclease</keyword>
<dbReference type="PROSITE" id="PS50994">
    <property type="entry name" value="INTEGRASE"/>
    <property type="match status" value="1"/>
</dbReference>
<dbReference type="EC" id="2.7.7.49" evidence="1"/>
<feature type="compositionally biased region" description="Polar residues" evidence="10">
    <location>
        <begin position="1463"/>
        <end position="1483"/>
    </location>
</feature>
<dbReference type="PANTHER" id="PTHR37984:SF5">
    <property type="entry name" value="PROTEIN NYNRIN-LIKE"/>
    <property type="match status" value="1"/>
</dbReference>
<feature type="compositionally biased region" description="Basic residues" evidence="10">
    <location>
        <begin position="1"/>
        <end position="14"/>
    </location>
</feature>
<feature type="compositionally biased region" description="Polar residues" evidence="10">
    <location>
        <begin position="1525"/>
        <end position="1543"/>
    </location>
</feature>
<comment type="caution">
    <text evidence="13">The sequence shown here is derived from an EMBL/GenBank/DDBJ whole genome shotgun (WGS) entry which is preliminary data.</text>
</comment>
<evidence type="ECO:0000256" key="10">
    <source>
        <dbReference type="SAM" id="MobiDB-lite"/>
    </source>
</evidence>
<evidence type="ECO:0000259" key="12">
    <source>
        <dbReference type="PROSITE" id="PS50994"/>
    </source>
</evidence>
<keyword evidence="4" id="KW-0548">Nucleotidyltransferase</keyword>
<protein>
    <recommendedName>
        <fullName evidence="1">RNA-directed DNA polymerase</fullName>
        <ecNumber evidence="1">2.7.7.49</ecNumber>
    </recommendedName>
</protein>
<dbReference type="CDD" id="cd09274">
    <property type="entry name" value="RNase_HI_RT_Ty3"/>
    <property type="match status" value="1"/>
</dbReference>
<proteinExistence type="predicted"/>